<name>A0ABT1KXZ7_9ACTN</name>
<keyword evidence="1" id="KW-0808">Transferase</keyword>
<protein>
    <submittedName>
        <fullName evidence="6">Histidine kinase</fullName>
    </submittedName>
</protein>
<evidence type="ECO:0000256" key="1">
    <source>
        <dbReference type="ARBA" id="ARBA00022679"/>
    </source>
</evidence>
<sequence>MHESARELALTRRELTLRRERERLAADLHDLVIQRVYALGLSLSMLARRHPELRDQLEPLVQETDLVTGELREVIFDLRHGPTTLQALGELARDLIEDSSRVLGFEPDLHVLGSADAPIGEDVAHEALAVLREALSNVARHAGASAVEVSVGVQDGDVVIRVADDGARDVAVPSADGHGLRNMRARAVRLGGQMDIARPGRGTTVTWRVPTCERGSVDAPDGVEGLDQVE</sequence>
<dbReference type="PANTHER" id="PTHR24421">
    <property type="entry name" value="NITRATE/NITRITE SENSOR PROTEIN NARX-RELATED"/>
    <property type="match status" value="1"/>
</dbReference>
<keyword evidence="7" id="KW-1185">Reference proteome</keyword>
<dbReference type="EMBL" id="JANARS010000005">
    <property type="protein sequence ID" value="MCP3422620.1"/>
    <property type="molecule type" value="Genomic_DNA"/>
</dbReference>
<dbReference type="CDD" id="cd16917">
    <property type="entry name" value="HATPase_UhpB-NarQ-NarX-like"/>
    <property type="match status" value="1"/>
</dbReference>
<gene>
    <name evidence="6" type="ORF">NCI01_12515</name>
</gene>
<evidence type="ECO:0000313" key="6">
    <source>
        <dbReference type="EMBL" id="MCP3422620.1"/>
    </source>
</evidence>
<keyword evidence="2 6" id="KW-0418">Kinase</keyword>
<evidence type="ECO:0000256" key="2">
    <source>
        <dbReference type="ARBA" id="ARBA00022777"/>
    </source>
</evidence>
<reference evidence="6 7" key="1">
    <citation type="submission" date="2022-06" db="EMBL/GenBank/DDBJ databases">
        <authorList>
            <person name="So Y."/>
        </authorList>
    </citation>
    <scope>NUCLEOTIDE SEQUENCE [LARGE SCALE GENOMIC DNA]</scope>
    <source>
        <strain evidence="6 7">STR3</strain>
    </source>
</reference>
<evidence type="ECO:0000259" key="4">
    <source>
        <dbReference type="Pfam" id="PF02518"/>
    </source>
</evidence>
<evidence type="ECO:0000313" key="7">
    <source>
        <dbReference type="Proteomes" id="UP001204524"/>
    </source>
</evidence>
<dbReference type="Gene3D" id="1.20.5.1930">
    <property type="match status" value="1"/>
</dbReference>
<dbReference type="Pfam" id="PF07730">
    <property type="entry name" value="HisKA_3"/>
    <property type="match status" value="1"/>
</dbReference>
<proteinExistence type="predicted"/>
<dbReference type="PANTHER" id="PTHR24421:SF56">
    <property type="entry name" value="OXYGEN SENSOR HISTIDINE KINASE RESPONSE REGULATOR DOST"/>
    <property type="match status" value="1"/>
</dbReference>
<dbReference type="InterPro" id="IPR050482">
    <property type="entry name" value="Sensor_HK_TwoCompSys"/>
</dbReference>
<dbReference type="Proteomes" id="UP001204524">
    <property type="component" value="Unassembled WGS sequence"/>
</dbReference>
<dbReference type="SUPFAM" id="SSF55874">
    <property type="entry name" value="ATPase domain of HSP90 chaperone/DNA topoisomerase II/histidine kinase"/>
    <property type="match status" value="1"/>
</dbReference>
<accession>A0ABT1KXZ7</accession>
<keyword evidence="3" id="KW-0902">Two-component regulatory system</keyword>
<feature type="domain" description="Signal transduction histidine kinase subgroup 3 dimerisation and phosphoacceptor" evidence="5">
    <location>
        <begin position="20"/>
        <end position="81"/>
    </location>
</feature>
<dbReference type="InterPro" id="IPR011712">
    <property type="entry name" value="Sig_transdc_His_kin_sub3_dim/P"/>
</dbReference>
<dbReference type="Gene3D" id="3.30.565.10">
    <property type="entry name" value="Histidine kinase-like ATPase, C-terminal domain"/>
    <property type="match status" value="1"/>
</dbReference>
<evidence type="ECO:0000256" key="3">
    <source>
        <dbReference type="ARBA" id="ARBA00023012"/>
    </source>
</evidence>
<dbReference type="InterPro" id="IPR003594">
    <property type="entry name" value="HATPase_dom"/>
</dbReference>
<feature type="domain" description="Histidine kinase/HSP90-like ATPase" evidence="4">
    <location>
        <begin position="129"/>
        <end position="211"/>
    </location>
</feature>
<dbReference type="Pfam" id="PF02518">
    <property type="entry name" value="HATPase_c"/>
    <property type="match status" value="1"/>
</dbReference>
<organism evidence="6 7">
    <name type="scientific">Nocardioides pinisoli</name>
    <dbReference type="NCBI Taxonomy" id="2950279"/>
    <lineage>
        <taxon>Bacteria</taxon>
        <taxon>Bacillati</taxon>
        <taxon>Actinomycetota</taxon>
        <taxon>Actinomycetes</taxon>
        <taxon>Propionibacteriales</taxon>
        <taxon>Nocardioidaceae</taxon>
        <taxon>Nocardioides</taxon>
    </lineage>
</organism>
<dbReference type="GO" id="GO:0016301">
    <property type="term" value="F:kinase activity"/>
    <property type="evidence" value="ECO:0007669"/>
    <property type="project" value="UniProtKB-KW"/>
</dbReference>
<dbReference type="InterPro" id="IPR036890">
    <property type="entry name" value="HATPase_C_sf"/>
</dbReference>
<comment type="caution">
    <text evidence="6">The sequence shown here is derived from an EMBL/GenBank/DDBJ whole genome shotgun (WGS) entry which is preliminary data.</text>
</comment>
<evidence type="ECO:0000259" key="5">
    <source>
        <dbReference type="Pfam" id="PF07730"/>
    </source>
</evidence>